<dbReference type="AlphaFoldDB" id="A0AAV7IBT5"/>
<evidence type="ECO:0000256" key="13">
    <source>
        <dbReference type="SAM" id="Phobius"/>
    </source>
</evidence>
<evidence type="ECO:0000256" key="7">
    <source>
        <dbReference type="ARBA" id="ARBA00022839"/>
    </source>
</evidence>
<evidence type="ECO:0000256" key="11">
    <source>
        <dbReference type="ARBA" id="ARBA00039759"/>
    </source>
</evidence>
<sequence>MVDINCARESYSILYDGWHFSKMTDSSSSPSSAFINIITNIFTVVKAVLRIGFVILNNIYCIPTYVIWMMLLSPVKLFQPGIYWRIEGLFFHWLLAMVSMWSWSAGYDIIEHGDDLQPIINDRTLVIANHQSTGDVPMLMAVFNSKPNVLPNLMWIMDRIFKFTNFGIVSLLHRDFFISSGRKRREESLKQLELHLDNSYIPLERKWIVLFPEGGFLCKRRETSQKYAKKNNLPILENVTLPRVGAMRTIFDKLGPVLNNDPSENQLNARSNVGLNKPEIRWVLDITVAYPQGKPIDLPTIITGSRPPCETVLFYRLFPSSVVPKDPDLLSKWLYDRWAEKETLLDNFYKYGSFVEEIPGISVDRFDGENFKSSLFFLSHCHTDHMQGLIYQTDFVKKLLAQNQYLYCSPISKKILESKLQRFGPEADFIKTIDGVSPIIVEYTVENKTEYLKVTSTSAGHCPGSVMFLFETEKTSVLYTGDFRLDSKDLSKFKPLHDFVDGRMIPKKFDNIYLDTTFFNPNNDFFPSRQDCVREICKVASDWISKDLNNIVILECSAHYGPEYIFIELSNALKLRIHVKDKVYQSYTFFPELSKCVTDDPNATPIHACMEKNSSRNNVLKCRPEVKYKSIITIVPSVWRWRHKDVEKNICEWEAINKRFYTCYSCHSSFSELKNFIEYFKPSKLYPCVVPIDANFDDFKNTLNEILINSKEATNSFTGFHMKPLKSKPLDDTKKKTFSLSDDDDDY</sequence>
<keyword evidence="5" id="KW-0227">DNA damage</keyword>
<dbReference type="PANTHER" id="PTHR23240:SF8">
    <property type="entry name" value="PROTEIN ARTEMIS"/>
    <property type="match status" value="1"/>
</dbReference>
<evidence type="ECO:0000256" key="3">
    <source>
        <dbReference type="ARBA" id="ARBA00022722"/>
    </source>
</evidence>
<evidence type="ECO:0000256" key="12">
    <source>
        <dbReference type="ARBA" id="ARBA00042677"/>
    </source>
</evidence>
<dbReference type="SUPFAM" id="SSF69593">
    <property type="entry name" value="Glycerol-3-phosphate (1)-acyltransferase"/>
    <property type="match status" value="1"/>
</dbReference>
<dbReference type="Proteomes" id="UP000826195">
    <property type="component" value="Unassembled WGS sequence"/>
</dbReference>
<evidence type="ECO:0000256" key="4">
    <source>
        <dbReference type="ARBA" id="ARBA00022759"/>
    </source>
</evidence>
<dbReference type="GO" id="GO:0004519">
    <property type="term" value="F:endonuclease activity"/>
    <property type="evidence" value="ECO:0007669"/>
    <property type="project" value="UniProtKB-KW"/>
</dbReference>
<dbReference type="InterPro" id="IPR002123">
    <property type="entry name" value="Plipid/glycerol_acylTrfase"/>
</dbReference>
<keyword evidence="9" id="KW-0234">DNA repair</keyword>
<dbReference type="SUPFAM" id="SSF56281">
    <property type="entry name" value="Metallo-hydrolase/oxidoreductase"/>
    <property type="match status" value="1"/>
</dbReference>
<keyword evidence="6" id="KW-0378">Hydrolase</keyword>
<keyword evidence="3" id="KW-0540">Nuclease</keyword>
<comment type="subcellular location">
    <subcellularLocation>
        <location evidence="1">Nucleus</location>
    </subcellularLocation>
</comment>
<organism evidence="15 16">
    <name type="scientific">Cotesia glomerata</name>
    <name type="common">Lepidopteran parasitic wasp</name>
    <name type="synonym">Apanteles glomeratus</name>
    <dbReference type="NCBI Taxonomy" id="32391"/>
    <lineage>
        <taxon>Eukaryota</taxon>
        <taxon>Metazoa</taxon>
        <taxon>Ecdysozoa</taxon>
        <taxon>Arthropoda</taxon>
        <taxon>Hexapoda</taxon>
        <taxon>Insecta</taxon>
        <taxon>Pterygota</taxon>
        <taxon>Neoptera</taxon>
        <taxon>Endopterygota</taxon>
        <taxon>Hymenoptera</taxon>
        <taxon>Apocrita</taxon>
        <taxon>Ichneumonoidea</taxon>
        <taxon>Braconidae</taxon>
        <taxon>Microgastrinae</taxon>
        <taxon>Cotesia</taxon>
    </lineage>
</organism>
<dbReference type="GO" id="GO:0036297">
    <property type="term" value="P:interstrand cross-link repair"/>
    <property type="evidence" value="ECO:0007669"/>
    <property type="project" value="TreeGrafter"/>
</dbReference>
<evidence type="ECO:0000256" key="8">
    <source>
        <dbReference type="ARBA" id="ARBA00023172"/>
    </source>
</evidence>
<dbReference type="InterPro" id="IPR011084">
    <property type="entry name" value="DRMBL"/>
</dbReference>
<dbReference type="GO" id="GO:0016746">
    <property type="term" value="F:acyltransferase activity"/>
    <property type="evidence" value="ECO:0007669"/>
    <property type="project" value="InterPro"/>
</dbReference>
<keyword evidence="13" id="KW-0812">Transmembrane</keyword>
<comment type="caution">
    <text evidence="15">The sequence shown here is derived from an EMBL/GenBank/DDBJ whole genome shotgun (WGS) entry which is preliminary data.</text>
</comment>
<keyword evidence="13" id="KW-0472">Membrane</keyword>
<dbReference type="Gene3D" id="3.60.15.10">
    <property type="entry name" value="Ribonuclease Z/Hydroxyacylglutathione hydrolase-like"/>
    <property type="match status" value="1"/>
</dbReference>
<feature type="domain" description="Phospholipid/glycerol acyltransferase" evidence="14">
    <location>
        <begin position="124"/>
        <end position="248"/>
    </location>
</feature>
<keyword evidence="13" id="KW-1133">Transmembrane helix</keyword>
<dbReference type="InterPro" id="IPR032098">
    <property type="entry name" value="Acyltransf_C"/>
</dbReference>
<reference evidence="15 16" key="1">
    <citation type="journal article" date="2021" name="J. Hered.">
        <title>A chromosome-level genome assembly of the parasitoid wasp, Cotesia glomerata (Hymenoptera: Braconidae).</title>
        <authorList>
            <person name="Pinto B.J."/>
            <person name="Weis J.J."/>
            <person name="Gamble T."/>
            <person name="Ode P.J."/>
            <person name="Paul R."/>
            <person name="Zaspel J.M."/>
        </authorList>
    </citation>
    <scope>NUCLEOTIDE SEQUENCE [LARGE SCALE GENOMIC DNA]</scope>
    <source>
        <strain evidence="15">CgM1</strain>
    </source>
</reference>
<dbReference type="InterPro" id="IPR036866">
    <property type="entry name" value="RibonucZ/Hydroxyglut_hydro"/>
</dbReference>
<dbReference type="Pfam" id="PF16076">
    <property type="entry name" value="Acyltransf_C"/>
    <property type="match status" value="1"/>
</dbReference>
<dbReference type="Pfam" id="PF01553">
    <property type="entry name" value="Acyltransferase"/>
    <property type="match status" value="1"/>
</dbReference>
<dbReference type="CDD" id="cd07990">
    <property type="entry name" value="LPLAT_LCLAT1-like"/>
    <property type="match status" value="1"/>
</dbReference>
<dbReference type="GO" id="GO:0035312">
    <property type="term" value="F:5'-3' DNA exonuclease activity"/>
    <property type="evidence" value="ECO:0007669"/>
    <property type="project" value="TreeGrafter"/>
</dbReference>
<dbReference type="GO" id="GO:0006303">
    <property type="term" value="P:double-strand break repair via nonhomologous end joining"/>
    <property type="evidence" value="ECO:0007669"/>
    <property type="project" value="TreeGrafter"/>
</dbReference>
<evidence type="ECO:0000256" key="6">
    <source>
        <dbReference type="ARBA" id="ARBA00022801"/>
    </source>
</evidence>
<keyword evidence="16" id="KW-1185">Reference proteome</keyword>
<dbReference type="EMBL" id="JAHXZJ010001864">
    <property type="protein sequence ID" value="KAH0549239.1"/>
    <property type="molecule type" value="Genomic_DNA"/>
</dbReference>
<keyword evidence="7" id="KW-0269">Exonuclease</keyword>
<dbReference type="GO" id="GO:0006310">
    <property type="term" value="P:DNA recombination"/>
    <property type="evidence" value="ECO:0007669"/>
    <property type="project" value="UniProtKB-KW"/>
</dbReference>
<dbReference type="Pfam" id="PF07522">
    <property type="entry name" value="DRMBL"/>
    <property type="match status" value="1"/>
</dbReference>
<dbReference type="Gene3D" id="3.40.50.12650">
    <property type="match status" value="1"/>
</dbReference>
<evidence type="ECO:0000256" key="2">
    <source>
        <dbReference type="ARBA" id="ARBA00010304"/>
    </source>
</evidence>
<dbReference type="SMART" id="SM00563">
    <property type="entry name" value="PlsC"/>
    <property type="match status" value="1"/>
</dbReference>
<protein>
    <recommendedName>
        <fullName evidence="11">Protein artemis</fullName>
    </recommendedName>
    <alternativeName>
        <fullName evidence="12">DNA cross-link repair 1C protein</fullName>
    </alternativeName>
</protein>
<dbReference type="PANTHER" id="PTHR23240">
    <property type="entry name" value="DNA CROSS-LINK REPAIR PROTEIN PSO2/SNM1-RELATED"/>
    <property type="match status" value="1"/>
</dbReference>
<gene>
    <name evidence="15" type="ORF">KQX54_007306</name>
</gene>
<dbReference type="GO" id="GO:0003684">
    <property type="term" value="F:damaged DNA binding"/>
    <property type="evidence" value="ECO:0007669"/>
    <property type="project" value="TreeGrafter"/>
</dbReference>
<evidence type="ECO:0000256" key="9">
    <source>
        <dbReference type="ARBA" id="ARBA00023204"/>
    </source>
</evidence>
<proteinExistence type="inferred from homology"/>
<evidence type="ECO:0000256" key="5">
    <source>
        <dbReference type="ARBA" id="ARBA00022763"/>
    </source>
</evidence>
<evidence type="ECO:0000256" key="10">
    <source>
        <dbReference type="ARBA" id="ARBA00023242"/>
    </source>
</evidence>
<feature type="transmembrane region" description="Helical" evidence="13">
    <location>
        <begin position="51"/>
        <end position="71"/>
    </location>
</feature>
<keyword evidence="8" id="KW-0233">DNA recombination</keyword>
<dbReference type="GO" id="GO:0005634">
    <property type="term" value="C:nucleus"/>
    <property type="evidence" value="ECO:0007669"/>
    <property type="project" value="UniProtKB-SubCell"/>
</dbReference>
<accession>A0AAV7IBT5</accession>
<evidence type="ECO:0000259" key="14">
    <source>
        <dbReference type="SMART" id="SM00563"/>
    </source>
</evidence>
<comment type="similarity">
    <text evidence="2">Belongs to the DNA repair metallo-beta-lactamase (DRMBL) family.</text>
</comment>
<name>A0AAV7IBT5_COTGL</name>
<evidence type="ECO:0000313" key="16">
    <source>
        <dbReference type="Proteomes" id="UP000826195"/>
    </source>
</evidence>
<evidence type="ECO:0000313" key="15">
    <source>
        <dbReference type="EMBL" id="KAH0549239.1"/>
    </source>
</evidence>
<keyword evidence="4" id="KW-0255">Endonuclease</keyword>
<keyword evidence="10" id="KW-0539">Nucleus</keyword>
<evidence type="ECO:0000256" key="1">
    <source>
        <dbReference type="ARBA" id="ARBA00004123"/>
    </source>
</evidence>
<dbReference type="GO" id="GO:0000723">
    <property type="term" value="P:telomere maintenance"/>
    <property type="evidence" value="ECO:0007669"/>
    <property type="project" value="TreeGrafter"/>
</dbReference>